<keyword evidence="2" id="KW-0479">Metal-binding</keyword>
<evidence type="ECO:0000313" key="6">
    <source>
        <dbReference type="EMBL" id="KPP70250.1"/>
    </source>
</evidence>
<dbReference type="EMBL" id="JARO02003559">
    <property type="protein sequence ID" value="KPP70250.1"/>
    <property type="molecule type" value="Genomic_DNA"/>
</dbReference>
<evidence type="ECO:0000256" key="1">
    <source>
        <dbReference type="ARBA" id="ARBA00004123"/>
    </source>
</evidence>
<dbReference type="GO" id="GO:0008270">
    <property type="term" value="F:zinc ion binding"/>
    <property type="evidence" value="ECO:0007669"/>
    <property type="project" value="UniProtKB-KW"/>
</dbReference>
<dbReference type="InterPro" id="IPR037869">
    <property type="entry name" value="Spp1/CFP1"/>
</dbReference>
<evidence type="ECO:0000313" key="7">
    <source>
        <dbReference type="Proteomes" id="UP000034805"/>
    </source>
</evidence>
<reference evidence="6 7" key="1">
    <citation type="submission" date="2015-08" db="EMBL/GenBank/DDBJ databases">
        <title>The genome of the Asian arowana (Scleropages formosus).</title>
        <authorList>
            <person name="Tan M.H."/>
            <person name="Gan H.M."/>
            <person name="Croft L.J."/>
            <person name="Austin C.M."/>
        </authorList>
    </citation>
    <scope>NUCLEOTIDE SEQUENCE [LARGE SCALE GENOMIC DNA]</scope>
    <source>
        <strain evidence="6">Aro1</strain>
    </source>
</reference>
<dbReference type="PANTHER" id="PTHR46174">
    <property type="entry name" value="CXXC-TYPE ZINC FINGER PROTEIN 1"/>
    <property type="match status" value="1"/>
</dbReference>
<dbReference type="AlphaFoldDB" id="A0A0P7V627"/>
<evidence type="ECO:0000256" key="5">
    <source>
        <dbReference type="ARBA" id="ARBA00023242"/>
    </source>
</evidence>
<keyword evidence="5" id="KW-0539">Nucleus</keyword>
<dbReference type="SUPFAM" id="SSF57903">
    <property type="entry name" value="FYVE/PHD zinc finger"/>
    <property type="match status" value="1"/>
</dbReference>
<keyword evidence="4" id="KW-0862">Zinc</keyword>
<dbReference type="GO" id="GO:0048188">
    <property type="term" value="C:Set1C/COMPASS complex"/>
    <property type="evidence" value="ECO:0007669"/>
    <property type="project" value="InterPro"/>
</dbReference>
<accession>A0A0P7V627</accession>
<protein>
    <submittedName>
        <fullName evidence="6">Uncharacterized protein</fullName>
    </submittedName>
</protein>
<organism evidence="6 7">
    <name type="scientific">Scleropages formosus</name>
    <name type="common">Asian bonytongue</name>
    <name type="synonym">Osteoglossum formosum</name>
    <dbReference type="NCBI Taxonomy" id="113540"/>
    <lineage>
        <taxon>Eukaryota</taxon>
        <taxon>Metazoa</taxon>
        <taxon>Chordata</taxon>
        <taxon>Craniata</taxon>
        <taxon>Vertebrata</taxon>
        <taxon>Euteleostomi</taxon>
        <taxon>Actinopterygii</taxon>
        <taxon>Neopterygii</taxon>
        <taxon>Teleostei</taxon>
        <taxon>Osteoglossocephala</taxon>
        <taxon>Osteoglossomorpha</taxon>
        <taxon>Osteoglossiformes</taxon>
        <taxon>Osteoglossidae</taxon>
        <taxon>Scleropages</taxon>
    </lineage>
</organism>
<comment type="subcellular location">
    <subcellularLocation>
        <location evidence="1">Nucleus</location>
    </subcellularLocation>
</comment>
<gene>
    <name evidence="6" type="ORF">Z043_110930</name>
</gene>
<dbReference type="GO" id="GO:0045893">
    <property type="term" value="P:positive regulation of DNA-templated transcription"/>
    <property type="evidence" value="ECO:0007669"/>
    <property type="project" value="TreeGrafter"/>
</dbReference>
<dbReference type="InterPro" id="IPR011011">
    <property type="entry name" value="Znf_FYVE_PHD"/>
</dbReference>
<evidence type="ECO:0000256" key="4">
    <source>
        <dbReference type="ARBA" id="ARBA00022833"/>
    </source>
</evidence>
<evidence type="ECO:0000256" key="2">
    <source>
        <dbReference type="ARBA" id="ARBA00022723"/>
    </source>
</evidence>
<comment type="caution">
    <text evidence="6">The sequence shown here is derived from an EMBL/GenBank/DDBJ whole genome shotgun (WGS) entry which is preliminary data.</text>
</comment>
<dbReference type="PANTHER" id="PTHR46174:SF1">
    <property type="entry name" value="CXXC-TYPE ZINC FINGER PROTEIN 1"/>
    <property type="match status" value="1"/>
</dbReference>
<keyword evidence="3" id="KW-0863">Zinc-finger</keyword>
<dbReference type="InterPro" id="IPR013083">
    <property type="entry name" value="Znf_RING/FYVE/PHD"/>
</dbReference>
<evidence type="ECO:0000256" key="3">
    <source>
        <dbReference type="ARBA" id="ARBA00022771"/>
    </source>
</evidence>
<dbReference type="Gene3D" id="3.30.40.10">
    <property type="entry name" value="Zinc/RING finger domain, C3HC4 (zinc finger)"/>
    <property type="match status" value="1"/>
</dbReference>
<dbReference type="Proteomes" id="UP000034805">
    <property type="component" value="Unassembled WGS sequence"/>
</dbReference>
<name>A0A0P7V627_SCLFO</name>
<sequence>MAAAPLYCVCRQPYDVSRFMIECDICKDWFHGRYGHKRFPLRRLSARQGARLRSRGFVWENSGAERCGLVARCGSGAGESS</sequence>
<proteinExistence type="predicted"/>